<proteinExistence type="inferred from homology"/>
<keyword evidence="9" id="KW-0492">Microsome</keyword>
<name>A0ABQ8TMZ8_PERAM</name>
<dbReference type="PRINTS" id="PR00465">
    <property type="entry name" value="EP450IV"/>
</dbReference>
<evidence type="ECO:0000256" key="15">
    <source>
        <dbReference type="SAM" id="Phobius"/>
    </source>
</evidence>
<keyword evidence="15" id="KW-1133">Transmembrane helix</keyword>
<keyword evidence="6 14" id="KW-0349">Heme</keyword>
<evidence type="ECO:0000256" key="10">
    <source>
        <dbReference type="ARBA" id="ARBA00023002"/>
    </source>
</evidence>
<keyword evidence="8" id="KW-0256">Endoplasmic reticulum</keyword>
<keyword evidence="7 14" id="KW-0479">Metal-binding</keyword>
<organism evidence="16 17">
    <name type="scientific">Periplaneta americana</name>
    <name type="common">American cockroach</name>
    <name type="synonym">Blatta americana</name>
    <dbReference type="NCBI Taxonomy" id="6978"/>
    <lineage>
        <taxon>Eukaryota</taxon>
        <taxon>Metazoa</taxon>
        <taxon>Ecdysozoa</taxon>
        <taxon>Arthropoda</taxon>
        <taxon>Hexapoda</taxon>
        <taxon>Insecta</taxon>
        <taxon>Pterygota</taxon>
        <taxon>Neoptera</taxon>
        <taxon>Polyneoptera</taxon>
        <taxon>Dictyoptera</taxon>
        <taxon>Blattodea</taxon>
        <taxon>Blattoidea</taxon>
        <taxon>Blattidae</taxon>
        <taxon>Blattinae</taxon>
        <taxon>Periplaneta</taxon>
    </lineage>
</organism>
<keyword evidence="13 15" id="KW-0472">Membrane</keyword>
<protein>
    <recommendedName>
        <fullName evidence="18">Cytochrome P450</fullName>
    </recommendedName>
</protein>
<gene>
    <name evidence="16" type="ORF">ANN_10010</name>
</gene>
<evidence type="ECO:0000256" key="4">
    <source>
        <dbReference type="ARBA" id="ARBA00004406"/>
    </source>
</evidence>
<dbReference type="EMBL" id="JAJSOF020000005">
    <property type="protein sequence ID" value="KAJ4448000.1"/>
    <property type="molecule type" value="Genomic_DNA"/>
</dbReference>
<dbReference type="SUPFAM" id="SSF48264">
    <property type="entry name" value="Cytochrome P450"/>
    <property type="match status" value="1"/>
</dbReference>
<dbReference type="PANTHER" id="PTHR24291:SF189">
    <property type="entry name" value="CYTOCHROME P450 4C3-RELATED"/>
    <property type="match status" value="1"/>
</dbReference>
<keyword evidence="17" id="KW-1185">Reference proteome</keyword>
<accession>A0ABQ8TMZ8</accession>
<keyword evidence="11 14" id="KW-0408">Iron</keyword>
<dbReference type="Gene3D" id="1.10.630.10">
    <property type="entry name" value="Cytochrome P450"/>
    <property type="match status" value="1"/>
</dbReference>
<dbReference type="Proteomes" id="UP001148838">
    <property type="component" value="Unassembled WGS sequence"/>
</dbReference>
<dbReference type="InterPro" id="IPR036396">
    <property type="entry name" value="Cyt_P450_sf"/>
</dbReference>
<dbReference type="PROSITE" id="PS00086">
    <property type="entry name" value="CYTOCHROME_P450"/>
    <property type="match status" value="1"/>
</dbReference>
<dbReference type="InterPro" id="IPR050196">
    <property type="entry name" value="Cytochrome_P450_Monoox"/>
</dbReference>
<evidence type="ECO:0000256" key="2">
    <source>
        <dbReference type="ARBA" id="ARBA00003690"/>
    </source>
</evidence>
<evidence type="ECO:0000256" key="13">
    <source>
        <dbReference type="ARBA" id="ARBA00023136"/>
    </source>
</evidence>
<dbReference type="Pfam" id="PF00067">
    <property type="entry name" value="p450"/>
    <property type="match status" value="1"/>
</dbReference>
<evidence type="ECO:0000256" key="1">
    <source>
        <dbReference type="ARBA" id="ARBA00001971"/>
    </source>
</evidence>
<dbReference type="InterPro" id="IPR017972">
    <property type="entry name" value="Cyt_P450_CS"/>
</dbReference>
<evidence type="ECO:0000256" key="14">
    <source>
        <dbReference type="RuleBase" id="RU000461"/>
    </source>
</evidence>
<comment type="caution">
    <text evidence="16">The sequence shown here is derived from an EMBL/GenBank/DDBJ whole genome shotgun (WGS) entry which is preliminary data.</text>
</comment>
<evidence type="ECO:0000256" key="12">
    <source>
        <dbReference type="ARBA" id="ARBA00023033"/>
    </source>
</evidence>
<dbReference type="PRINTS" id="PR00385">
    <property type="entry name" value="P450"/>
</dbReference>
<dbReference type="CDD" id="cd20628">
    <property type="entry name" value="CYP4"/>
    <property type="match status" value="1"/>
</dbReference>
<evidence type="ECO:0000313" key="16">
    <source>
        <dbReference type="EMBL" id="KAJ4448000.1"/>
    </source>
</evidence>
<evidence type="ECO:0000256" key="11">
    <source>
        <dbReference type="ARBA" id="ARBA00023004"/>
    </source>
</evidence>
<dbReference type="PANTHER" id="PTHR24291">
    <property type="entry name" value="CYTOCHROME P450 FAMILY 4"/>
    <property type="match status" value="1"/>
</dbReference>
<evidence type="ECO:0000256" key="8">
    <source>
        <dbReference type="ARBA" id="ARBA00022824"/>
    </source>
</evidence>
<evidence type="ECO:0000256" key="3">
    <source>
        <dbReference type="ARBA" id="ARBA00004174"/>
    </source>
</evidence>
<evidence type="ECO:0000256" key="9">
    <source>
        <dbReference type="ARBA" id="ARBA00022848"/>
    </source>
</evidence>
<sequence>MEQSDSLLRHYFHLADDKWKLLRSLLLPAVICILIARYCWKKRRYWYLAFKIPGPTPLPIIGNILMFVTKSLVGCFKTINQITENYGPIVRIWGAQKHVVLITDAESIEKIMKNKSLDNRGAYVYKVGKPIFNNGLILSNGKTWRFHRKIINSAFHANILDGFVHKFATHSLILNENLKAVSNGSTFDLYPYTFLCSTDIIADTTMDEAVNVQRSQDHNFTKVILMGLEVCVERFRKPWLLNDWTYSLTKLGKEMKLIMKYTRENICYYVKQRKCKFNKYGKKKTDLDDKESVSKTELCLLDLMIENETMSMEEICDEVITILSAGSETTATAFCYALCLLGIHHDVQERVLEEQKLIFGEDKYRPVCSADLSQMTYLEQVIKETLRLFPPIPYLMRSLTEDTEVGMGYTIPAGSYCVVNVYLTHRNPEYYQNPTAFLPERFSAENSVDRHPYVFIPFGGGRRSCVGNRYSMLKLKTMLSTVLRRYRVVDTPGGRKEIEENLEVGLVMKPKRGFQVQVLLRD</sequence>
<keyword evidence="12 14" id="KW-0503">Monooxygenase</keyword>
<dbReference type="InterPro" id="IPR001128">
    <property type="entry name" value="Cyt_P450"/>
</dbReference>
<comment type="cofactor">
    <cofactor evidence="1">
        <name>heme</name>
        <dbReference type="ChEBI" id="CHEBI:30413"/>
    </cofactor>
</comment>
<keyword evidence="15" id="KW-0812">Transmembrane</keyword>
<evidence type="ECO:0000256" key="5">
    <source>
        <dbReference type="ARBA" id="ARBA00010617"/>
    </source>
</evidence>
<reference evidence="16 17" key="1">
    <citation type="journal article" date="2022" name="Allergy">
        <title>Genome assembly and annotation of Periplaneta americana reveal a comprehensive cockroach allergen profile.</title>
        <authorList>
            <person name="Wang L."/>
            <person name="Xiong Q."/>
            <person name="Saelim N."/>
            <person name="Wang L."/>
            <person name="Nong W."/>
            <person name="Wan A.T."/>
            <person name="Shi M."/>
            <person name="Liu X."/>
            <person name="Cao Q."/>
            <person name="Hui J.H.L."/>
            <person name="Sookrung N."/>
            <person name="Leung T.F."/>
            <person name="Tungtrongchitr A."/>
            <person name="Tsui S.K.W."/>
        </authorList>
    </citation>
    <scope>NUCLEOTIDE SEQUENCE [LARGE SCALE GENOMIC DNA]</scope>
    <source>
        <strain evidence="16">PWHHKU_190912</strain>
    </source>
</reference>
<comment type="function">
    <text evidence="2">May be involved in the metabolism of insect hormones and in the breakdown of synthetic insecticides.</text>
</comment>
<evidence type="ECO:0008006" key="18">
    <source>
        <dbReference type="Google" id="ProtNLM"/>
    </source>
</evidence>
<evidence type="ECO:0000256" key="6">
    <source>
        <dbReference type="ARBA" id="ARBA00022617"/>
    </source>
</evidence>
<dbReference type="InterPro" id="IPR002403">
    <property type="entry name" value="Cyt_P450_E_grp-IV"/>
</dbReference>
<keyword evidence="10 14" id="KW-0560">Oxidoreductase</keyword>
<feature type="transmembrane region" description="Helical" evidence="15">
    <location>
        <begin position="20"/>
        <end position="40"/>
    </location>
</feature>
<evidence type="ECO:0000313" key="17">
    <source>
        <dbReference type="Proteomes" id="UP001148838"/>
    </source>
</evidence>
<comment type="subcellular location">
    <subcellularLocation>
        <location evidence="4">Endoplasmic reticulum membrane</location>
        <topology evidence="4">Peripheral membrane protein</topology>
    </subcellularLocation>
    <subcellularLocation>
        <location evidence="3">Microsome membrane</location>
        <topology evidence="3">Peripheral membrane protein</topology>
    </subcellularLocation>
</comment>
<comment type="similarity">
    <text evidence="5 14">Belongs to the cytochrome P450 family.</text>
</comment>
<evidence type="ECO:0000256" key="7">
    <source>
        <dbReference type="ARBA" id="ARBA00022723"/>
    </source>
</evidence>